<dbReference type="Proteomes" id="UP001500575">
    <property type="component" value="Unassembled WGS sequence"/>
</dbReference>
<keyword evidence="2" id="KW-1185">Reference proteome</keyword>
<organism evidence="1 2">
    <name type="scientific">Nocardioides bigeumensis</name>
    <dbReference type="NCBI Taxonomy" id="433657"/>
    <lineage>
        <taxon>Bacteria</taxon>
        <taxon>Bacillati</taxon>
        <taxon>Actinomycetota</taxon>
        <taxon>Actinomycetes</taxon>
        <taxon>Propionibacteriales</taxon>
        <taxon>Nocardioidaceae</taxon>
        <taxon>Nocardioides</taxon>
    </lineage>
</organism>
<comment type="caution">
    <text evidence="1">The sequence shown here is derived from an EMBL/GenBank/DDBJ whole genome shotgun (WGS) entry which is preliminary data.</text>
</comment>
<reference evidence="2" key="1">
    <citation type="journal article" date="2019" name="Int. J. Syst. Evol. Microbiol.">
        <title>The Global Catalogue of Microorganisms (GCM) 10K type strain sequencing project: providing services to taxonomists for standard genome sequencing and annotation.</title>
        <authorList>
            <consortium name="The Broad Institute Genomics Platform"/>
            <consortium name="The Broad Institute Genome Sequencing Center for Infectious Disease"/>
            <person name="Wu L."/>
            <person name="Ma J."/>
        </authorList>
    </citation>
    <scope>NUCLEOTIDE SEQUENCE [LARGE SCALE GENOMIC DNA]</scope>
    <source>
        <strain evidence="2">JCM 16021</strain>
    </source>
</reference>
<proteinExistence type="predicted"/>
<name>A0ABP5JYZ0_9ACTN</name>
<sequence>MSDPAQDDRDIVAAVDRLVVDAADVVAADAAYAEGSAPGPAHDSALELAVKDRAVVDAAWRQVAGRPEAADRLAAWARGCRREFPDPSPARLLDQLDAALDEAGGTRDPLWLLAAALVAAESVDYIGLSPVLSAVSPSGEDAWRAPPLAARPLWFAITSDYYAPTLCMWSASDPDRVRWDSYVGPEELPLPRSTTNAYAALSARYAELTDEGYFPAEHTAERIEIWDRVADLVGQWQPLLGPAYAVRVGSRSGRG</sequence>
<dbReference type="RefSeq" id="WP_344303754.1">
    <property type="nucleotide sequence ID" value="NZ_BAAAQQ010000011.1"/>
</dbReference>
<accession>A0ABP5JYZ0</accession>
<dbReference type="EMBL" id="BAAAQQ010000011">
    <property type="protein sequence ID" value="GAA2124829.1"/>
    <property type="molecule type" value="Genomic_DNA"/>
</dbReference>
<protein>
    <submittedName>
        <fullName evidence="1">Uncharacterized protein</fullName>
    </submittedName>
</protein>
<evidence type="ECO:0000313" key="1">
    <source>
        <dbReference type="EMBL" id="GAA2124829.1"/>
    </source>
</evidence>
<gene>
    <name evidence="1" type="ORF">GCM10009843_21890</name>
</gene>
<evidence type="ECO:0000313" key="2">
    <source>
        <dbReference type="Proteomes" id="UP001500575"/>
    </source>
</evidence>